<evidence type="ECO:0000313" key="7">
    <source>
        <dbReference type="EMBL" id="RII41586.1"/>
    </source>
</evidence>
<dbReference type="AlphaFoldDB" id="A0A399JGI0"/>
<dbReference type="InterPro" id="IPR017871">
    <property type="entry name" value="ABC_transporter-like_CS"/>
</dbReference>
<comment type="caution">
    <text evidence="7">The sequence shown here is derived from an EMBL/GenBank/DDBJ whole genome shotgun (WGS) entry which is preliminary data.</text>
</comment>
<dbReference type="SMART" id="SM00382">
    <property type="entry name" value="AAA"/>
    <property type="match status" value="1"/>
</dbReference>
<evidence type="ECO:0000256" key="5">
    <source>
        <dbReference type="SAM" id="MobiDB-lite"/>
    </source>
</evidence>
<protein>
    <submittedName>
        <fullName evidence="7">ABC transporter ATP-binding protein</fullName>
    </submittedName>
</protein>
<dbReference type="GO" id="GO:0042626">
    <property type="term" value="F:ATPase-coupled transmembrane transporter activity"/>
    <property type="evidence" value="ECO:0007669"/>
    <property type="project" value="TreeGrafter"/>
</dbReference>
<dbReference type="PANTHER" id="PTHR43553">
    <property type="entry name" value="HEAVY METAL TRANSPORTER"/>
    <property type="match status" value="1"/>
</dbReference>
<dbReference type="GO" id="GO:0043190">
    <property type="term" value="C:ATP-binding cassette (ABC) transporter complex"/>
    <property type="evidence" value="ECO:0007669"/>
    <property type="project" value="TreeGrafter"/>
</dbReference>
<reference evidence="7 8" key="1">
    <citation type="submission" date="2018-07" db="EMBL/GenBank/DDBJ databases">
        <title>Arthrobacter sp. nov., isolated from raw cow's milk with high bacterial count.</title>
        <authorList>
            <person name="Hahne J."/>
            <person name="Isele D."/>
            <person name="Lipski A."/>
        </authorList>
    </citation>
    <scope>NUCLEOTIDE SEQUENCE [LARGE SCALE GENOMIC DNA]</scope>
    <source>
        <strain evidence="7 8">JZ R-35</strain>
    </source>
</reference>
<keyword evidence="3" id="KW-0547">Nucleotide-binding</keyword>
<evidence type="ECO:0000313" key="8">
    <source>
        <dbReference type="Proteomes" id="UP000265419"/>
    </source>
</evidence>
<keyword evidence="4 7" id="KW-0067">ATP-binding</keyword>
<evidence type="ECO:0000256" key="3">
    <source>
        <dbReference type="ARBA" id="ARBA00022741"/>
    </source>
</evidence>
<proteinExistence type="inferred from homology"/>
<dbReference type="InterPro" id="IPR027417">
    <property type="entry name" value="P-loop_NTPase"/>
</dbReference>
<dbReference type="Gene3D" id="3.40.50.300">
    <property type="entry name" value="P-loop containing nucleotide triphosphate hydrolases"/>
    <property type="match status" value="1"/>
</dbReference>
<evidence type="ECO:0000256" key="2">
    <source>
        <dbReference type="ARBA" id="ARBA00022448"/>
    </source>
</evidence>
<organism evidence="7 8">
    <name type="scientific">Galactobacter valiniphilus</name>
    <dbReference type="NCBI Taxonomy" id="2676122"/>
    <lineage>
        <taxon>Bacteria</taxon>
        <taxon>Bacillati</taxon>
        <taxon>Actinomycetota</taxon>
        <taxon>Actinomycetes</taxon>
        <taxon>Micrococcales</taxon>
        <taxon>Micrococcaceae</taxon>
        <taxon>Galactobacter</taxon>
    </lineage>
</organism>
<dbReference type="EMBL" id="QQXK01000025">
    <property type="protein sequence ID" value="RII41586.1"/>
    <property type="molecule type" value="Genomic_DNA"/>
</dbReference>
<name>A0A399JGI0_9MICC</name>
<sequence length="220" mass="22861">MGPNGAGKSTLALTLAGLQAPLSGTTVASPALAAGARGEEPGRWSARELVSRIGMVFQDPEHQFVARTVRAELEFGPKRVGLGAEEIAARVEELLSRLRLEHVADANPYQLSGGQKRRLSVGTALATRPGVLVLDEPTFGQDALTWAALVELLREELERGTAVLAVTHDEDFVRALDARIVDVAGGRAVVRGADAPSGEGEARAEGAAASSGPVEAEVAA</sequence>
<accession>A0A399JGI0</accession>
<dbReference type="PANTHER" id="PTHR43553:SF24">
    <property type="entry name" value="ENERGY-COUPLING FACTOR TRANSPORTER ATP-BINDING PROTEIN ECFA1"/>
    <property type="match status" value="1"/>
</dbReference>
<dbReference type="InterPro" id="IPR050095">
    <property type="entry name" value="ECF_ABC_transporter_ATP-bd"/>
</dbReference>
<gene>
    <name evidence="7" type="ORF">DWB68_12115</name>
</gene>
<evidence type="ECO:0000256" key="1">
    <source>
        <dbReference type="ARBA" id="ARBA00005417"/>
    </source>
</evidence>
<dbReference type="InterPro" id="IPR003439">
    <property type="entry name" value="ABC_transporter-like_ATP-bd"/>
</dbReference>
<dbReference type="PROSITE" id="PS50893">
    <property type="entry name" value="ABC_TRANSPORTER_2"/>
    <property type="match status" value="1"/>
</dbReference>
<dbReference type="CDD" id="cd03225">
    <property type="entry name" value="ABC_cobalt_CbiO_domain1"/>
    <property type="match status" value="1"/>
</dbReference>
<feature type="region of interest" description="Disordered" evidence="5">
    <location>
        <begin position="192"/>
        <end position="220"/>
    </location>
</feature>
<dbReference type="GO" id="GO:0016887">
    <property type="term" value="F:ATP hydrolysis activity"/>
    <property type="evidence" value="ECO:0007669"/>
    <property type="project" value="InterPro"/>
</dbReference>
<dbReference type="GO" id="GO:0005524">
    <property type="term" value="F:ATP binding"/>
    <property type="evidence" value="ECO:0007669"/>
    <property type="project" value="UniProtKB-KW"/>
</dbReference>
<comment type="similarity">
    <text evidence="1">Belongs to the ABC transporter superfamily.</text>
</comment>
<dbReference type="PROSITE" id="PS00211">
    <property type="entry name" value="ABC_TRANSPORTER_1"/>
    <property type="match status" value="1"/>
</dbReference>
<dbReference type="InterPro" id="IPR003593">
    <property type="entry name" value="AAA+_ATPase"/>
</dbReference>
<dbReference type="SUPFAM" id="SSF52540">
    <property type="entry name" value="P-loop containing nucleoside triphosphate hydrolases"/>
    <property type="match status" value="1"/>
</dbReference>
<evidence type="ECO:0000259" key="6">
    <source>
        <dbReference type="PROSITE" id="PS50893"/>
    </source>
</evidence>
<dbReference type="Proteomes" id="UP000265419">
    <property type="component" value="Unassembled WGS sequence"/>
</dbReference>
<dbReference type="Pfam" id="PF00005">
    <property type="entry name" value="ABC_tran"/>
    <property type="match status" value="1"/>
</dbReference>
<keyword evidence="8" id="KW-1185">Reference proteome</keyword>
<feature type="domain" description="ABC transporter" evidence="6">
    <location>
        <begin position="1"/>
        <end position="210"/>
    </location>
</feature>
<feature type="compositionally biased region" description="Low complexity" evidence="5">
    <location>
        <begin position="192"/>
        <end position="213"/>
    </location>
</feature>
<evidence type="ECO:0000256" key="4">
    <source>
        <dbReference type="ARBA" id="ARBA00022840"/>
    </source>
</evidence>
<keyword evidence="2" id="KW-0813">Transport</keyword>
<dbReference type="InterPro" id="IPR015856">
    <property type="entry name" value="ABC_transpr_CbiO/EcfA_su"/>
</dbReference>